<accession>B9FMA8</accession>
<dbReference type="InterPro" id="IPR001087">
    <property type="entry name" value="GDSL"/>
</dbReference>
<dbReference type="AlphaFoldDB" id="B9FMA8"/>
<comment type="similarity">
    <text evidence="1">Belongs to the 'GDSL' lipolytic enzyme family.</text>
</comment>
<dbReference type="GO" id="GO:0016788">
    <property type="term" value="F:hydrolase activity, acting on ester bonds"/>
    <property type="evidence" value="ECO:0007669"/>
    <property type="project" value="InterPro"/>
</dbReference>
<proteinExistence type="inferred from homology"/>
<dbReference type="EMBL" id="CM000142">
    <property type="protein sequence ID" value="EEE62227.1"/>
    <property type="molecule type" value="Genomic_DNA"/>
</dbReference>
<protein>
    <recommendedName>
        <fullName evidence="5">GDSL esterase/lipase</fullName>
    </recommendedName>
</protein>
<sequence length="257" mass="28203">MRGSRIALLLLMLLQCGGLPGIAVGRCVVFNFGDSNSDTGSLPAAFGFYLGPPAGRRFFHRQTGRWSDGRLYIDFIGKYYSIRFEMFNALRRLKISYLSPYMESSGSDFTSGVNFAVAGAAVTQKSAIPVGLDTQVNQFLHFKNRTRELRPRGAGSMIAESEFRDAVYAIDIGQNDITLAYGFERPLMACCGHGGPPYNYANLKTCGQPTATACPEGERHVIWDGVHYTEDANAIVARKILSGDFSSPRTKLKALCK</sequence>
<dbReference type="InterPro" id="IPR036514">
    <property type="entry name" value="SGNH_hydro_sf"/>
</dbReference>
<evidence type="ECO:0008006" key="5">
    <source>
        <dbReference type="Google" id="ProtNLM"/>
    </source>
</evidence>
<evidence type="ECO:0000256" key="3">
    <source>
        <dbReference type="SAM" id="SignalP"/>
    </source>
</evidence>
<dbReference type="PANTHER" id="PTHR22835:SF552">
    <property type="entry name" value="OS05G0133401 PROTEIN"/>
    <property type="match status" value="1"/>
</dbReference>
<evidence type="ECO:0000256" key="1">
    <source>
        <dbReference type="ARBA" id="ARBA00008668"/>
    </source>
</evidence>
<evidence type="ECO:0000256" key="2">
    <source>
        <dbReference type="ARBA" id="ARBA00023180"/>
    </source>
</evidence>
<keyword evidence="2" id="KW-0325">Glycoprotein</keyword>
<feature type="signal peptide" evidence="3">
    <location>
        <begin position="1"/>
        <end position="18"/>
    </location>
</feature>
<reference evidence="4" key="1">
    <citation type="journal article" date="2005" name="PLoS Biol.">
        <title>The genomes of Oryza sativa: a history of duplications.</title>
        <authorList>
            <person name="Yu J."/>
            <person name="Wang J."/>
            <person name="Lin W."/>
            <person name="Li S."/>
            <person name="Li H."/>
            <person name="Zhou J."/>
            <person name="Ni P."/>
            <person name="Dong W."/>
            <person name="Hu S."/>
            <person name="Zeng C."/>
            <person name="Zhang J."/>
            <person name="Zhang Y."/>
            <person name="Li R."/>
            <person name="Xu Z."/>
            <person name="Li S."/>
            <person name="Li X."/>
            <person name="Zheng H."/>
            <person name="Cong L."/>
            <person name="Lin L."/>
            <person name="Yin J."/>
            <person name="Geng J."/>
            <person name="Li G."/>
            <person name="Shi J."/>
            <person name="Liu J."/>
            <person name="Lv H."/>
            <person name="Li J."/>
            <person name="Wang J."/>
            <person name="Deng Y."/>
            <person name="Ran L."/>
            <person name="Shi X."/>
            <person name="Wang X."/>
            <person name="Wu Q."/>
            <person name="Li C."/>
            <person name="Ren X."/>
            <person name="Wang J."/>
            <person name="Wang X."/>
            <person name="Li D."/>
            <person name="Liu D."/>
            <person name="Zhang X."/>
            <person name="Ji Z."/>
            <person name="Zhao W."/>
            <person name="Sun Y."/>
            <person name="Zhang Z."/>
            <person name="Bao J."/>
            <person name="Han Y."/>
            <person name="Dong L."/>
            <person name="Ji J."/>
            <person name="Chen P."/>
            <person name="Wu S."/>
            <person name="Liu J."/>
            <person name="Xiao Y."/>
            <person name="Bu D."/>
            <person name="Tan J."/>
            <person name="Yang L."/>
            <person name="Ye C."/>
            <person name="Zhang J."/>
            <person name="Xu J."/>
            <person name="Zhou Y."/>
            <person name="Yu Y."/>
            <person name="Zhang B."/>
            <person name="Zhuang S."/>
            <person name="Wei H."/>
            <person name="Liu B."/>
            <person name="Lei M."/>
            <person name="Yu H."/>
            <person name="Li Y."/>
            <person name="Xu H."/>
            <person name="Wei S."/>
            <person name="He X."/>
            <person name="Fang L."/>
            <person name="Zhang Z."/>
            <person name="Zhang Y."/>
            <person name="Huang X."/>
            <person name="Su Z."/>
            <person name="Tong W."/>
            <person name="Li J."/>
            <person name="Tong Z."/>
            <person name="Li S."/>
            <person name="Ye J."/>
            <person name="Wang L."/>
            <person name="Fang L."/>
            <person name="Lei T."/>
            <person name="Chen C."/>
            <person name="Chen H."/>
            <person name="Xu Z."/>
            <person name="Li H."/>
            <person name="Huang H."/>
            <person name="Zhang F."/>
            <person name="Xu H."/>
            <person name="Li N."/>
            <person name="Zhao C."/>
            <person name="Li S."/>
            <person name="Dong L."/>
            <person name="Huang Y."/>
            <person name="Li L."/>
            <person name="Xi Y."/>
            <person name="Qi Q."/>
            <person name="Li W."/>
            <person name="Zhang B."/>
            <person name="Hu W."/>
            <person name="Zhang Y."/>
            <person name="Tian X."/>
            <person name="Jiao Y."/>
            <person name="Liang X."/>
            <person name="Jin J."/>
            <person name="Gao L."/>
            <person name="Zheng W."/>
            <person name="Hao B."/>
            <person name="Liu S."/>
            <person name="Wang W."/>
            <person name="Yuan L."/>
            <person name="Cao M."/>
            <person name="McDermott J."/>
            <person name="Samudrala R."/>
            <person name="Wang J."/>
            <person name="Wong G.K."/>
            <person name="Yang H."/>
        </authorList>
    </citation>
    <scope>NUCLEOTIDE SEQUENCE [LARGE SCALE GENOMIC DNA]</scope>
</reference>
<evidence type="ECO:0000313" key="4">
    <source>
        <dbReference type="EMBL" id="EEE62227.1"/>
    </source>
</evidence>
<keyword evidence="3" id="KW-0732">Signal</keyword>
<organism evidence="4">
    <name type="scientific">Oryza sativa subsp. japonica</name>
    <name type="common">Rice</name>
    <dbReference type="NCBI Taxonomy" id="39947"/>
    <lineage>
        <taxon>Eukaryota</taxon>
        <taxon>Viridiplantae</taxon>
        <taxon>Streptophyta</taxon>
        <taxon>Embryophyta</taxon>
        <taxon>Tracheophyta</taxon>
        <taxon>Spermatophyta</taxon>
        <taxon>Magnoliopsida</taxon>
        <taxon>Liliopsida</taxon>
        <taxon>Poales</taxon>
        <taxon>Poaceae</taxon>
        <taxon>BOP clade</taxon>
        <taxon>Oryzoideae</taxon>
        <taxon>Oryzeae</taxon>
        <taxon>Oryzinae</taxon>
        <taxon>Oryza</taxon>
        <taxon>Oryza sativa</taxon>
    </lineage>
</organism>
<dbReference type="Gene3D" id="3.40.50.1110">
    <property type="entry name" value="SGNH hydrolase"/>
    <property type="match status" value="2"/>
</dbReference>
<dbReference type="PANTHER" id="PTHR22835">
    <property type="entry name" value="ZINC FINGER FYVE DOMAIN CONTAINING PROTEIN"/>
    <property type="match status" value="1"/>
</dbReference>
<name>B9FMA8_ORYSJ</name>
<dbReference type="Proteomes" id="UP000007752">
    <property type="component" value="Chromosome 5"/>
</dbReference>
<gene>
    <name evidence="4" type="ORF">OsJ_17014</name>
</gene>
<reference evidence="4" key="2">
    <citation type="submission" date="2008-12" db="EMBL/GenBank/DDBJ databases">
        <title>Improved gene annotation of the rice (Oryza sativa) genomes.</title>
        <authorList>
            <person name="Wang J."/>
            <person name="Li R."/>
            <person name="Fan W."/>
            <person name="Huang Q."/>
            <person name="Zhang J."/>
            <person name="Zhou Y."/>
            <person name="Hu Y."/>
            <person name="Zi S."/>
            <person name="Li J."/>
            <person name="Ni P."/>
            <person name="Zheng H."/>
            <person name="Zhang Y."/>
            <person name="Zhao M."/>
            <person name="Hao Q."/>
            <person name="McDermott J."/>
            <person name="Samudrala R."/>
            <person name="Kristiansen K."/>
            <person name="Wong G.K.-S."/>
        </authorList>
    </citation>
    <scope>NUCLEOTIDE SEQUENCE</scope>
</reference>
<dbReference type="Pfam" id="PF00657">
    <property type="entry name" value="Lipase_GDSL"/>
    <property type="match status" value="1"/>
</dbReference>
<feature type="chain" id="PRO_5002881498" description="GDSL esterase/lipase" evidence="3">
    <location>
        <begin position="19"/>
        <end position="257"/>
    </location>
</feature>